<gene>
    <name evidence="15" type="ORF">FRF71_09950</name>
</gene>
<feature type="transmembrane region" description="Helical" evidence="13">
    <location>
        <begin position="130"/>
        <end position="154"/>
    </location>
</feature>
<keyword evidence="11" id="KW-0482">Metalloprotease</keyword>
<dbReference type="CDD" id="cd06158">
    <property type="entry name" value="S2P-M50_like_1"/>
    <property type="match status" value="1"/>
</dbReference>
<evidence type="ECO:0000259" key="14">
    <source>
        <dbReference type="Pfam" id="PF02163"/>
    </source>
</evidence>
<keyword evidence="7" id="KW-0479">Metal-binding</keyword>
<accession>A0A5B8S4D8</accession>
<feature type="transmembrane region" description="Helical" evidence="13">
    <location>
        <begin position="95"/>
        <end position="118"/>
    </location>
</feature>
<evidence type="ECO:0000256" key="11">
    <source>
        <dbReference type="ARBA" id="ARBA00023049"/>
    </source>
</evidence>
<dbReference type="InterPro" id="IPR052348">
    <property type="entry name" value="Metallopeptidase_M50B"/>
</dbReference>
<organism evidence="15 16">
    <name type="scientific">Novosphingobium ginsenosidimutans</name>
    <dbReference type="NCBI Taxonomy" id="1176536"/>
    <lineage>
        <taxon>Bacteria</taxon>
        <taxon>Pseudomonadati</taxon>
        <taxon>Pseudomonadota</taxon>
        <taxon>Alphaproteobacteria</taxon>
        <taxon>Sphingomonadales</taxon>
        <taxon>Sphingomonadaceae</taxon>
        <taxon>Novosphingobium</taxon>
    </lineage>
</organism>
<dbReference type="GO" id="GO:0006508">
    <property type="term" value="P:proteolysis"/>
    <property type="evidence" value="ECO:0007669"/>
    <property type="project" value="UniProtKB-KW"/>
</dbReference>
<dbReference type="AlphaFoldDB" id="A0A5B8S4D8"/>
<evidence type="ECO:0000256" key="9">
    <source>
        <dbReference type="ARBA" id="ARBA00022833"/>
    </source>
</evidence>
<dbReference type="EMBL" id="CP042345">
    <property type="protein sequence ID" value="QEA16426.1"/>
    <property type="molecule type" value="Genomic_DNA"/>
</dbReference>
<keyword evidence="9" id="KW-0862">Zinc</keyword>
<dbReference type="InterPro" id="IPR044537">
    <property type="entry name" value="Rip2-like"/>
</dbReference>
<keyword evidence="10 13" id="KW-1133">Transmembrane helix</keyword>
<name>A0A5B8S4D8_9SPHN</name>
<evidence type="ECO:0000256" key="2">
    <source>
        <dbReference type="ARBA" id="ARBA00004651"/>
    </source>
</evidence>
<evidence type="ECO:0000256" key="13">
    <source>
        <dbReference type="SAM" id="Phobius"/>
    </source>
</evidence>
<comment type="similarity">
    <text evidence="3">Belongs to the peptidase M50B family.</text>
</comment>
<dbReference type="GO" id="GO:0046872">
    <property type="term" value="F:metal ion binding"/>
    <property type="evidence" value="ECO:0007669"/>
    <property type="project" value="UniProtKB-KW"/>
</dbReference>
<evidence type="ECO:0000256" key="5">
    <source>
        <dbReference type="ARBA" id="ARBA00022670"/>
    </source>
</evidence>
<comment type="subcellular location">
    <subcellularLocation>
        <location evidence="2">Cell membrane</location>
        <topology evidence="2">Multi-pass membrane protein</topology>
    </subcellularLocation>
</comment>
<evidence type="ECO:0000313" key="15">
    <source>
        <dbReference type="EMBL" id="QEA16426.1"/>
    </source>
</evidence>
<feature type="transmembrane region" description="Helical" evidence="13">
    <location>
        <begin position="185"/>
        <end position="210"/>
    </location>
</feature>
<evidence type="ECO:0000256" key="3">
    <source>
        <dbReference type="ARBA" id="ARBA00007931"/>
    </source>
</evidence>
<proteinExistence type="inferred from homology"/>
<protein>
    <submittedName>
        <fullName evidence="15">Site-2 protease family protein</fullName>
    </submittedName>
</protein>
<feature type="domain" description="Peptidase M50" evidence="14">
    <location>
        <begin position="140"/>
        <end position="192"/>
    </location>
</feature>
<dbReference type="RefSeq" id="WP_147090507.1">
    <property type="nucleotide sequence ID" value="NZ_BAABJD010000006.1"/>
</dbReference>
<keyword evidence="12 13" id="KW-0472">Membrane</keyword>
<dbReference type="Proteomes" id="UP000321172">
    <property type="component" value="Chromosome"/>
</dbReference>
<evidence type="ECO:0000256" key="7">
    <source>
        <dbReference type="ARBA" id="ARBA00022723"/>
    </source>
</evidence>
<evidence type="ECO:0000256" key="12">
    <source>
        <dbReference type="ARBA" id="ARBA00023136"/>
    </source>
</evidence>
<keyword evidence="5 15" id="KW-0645">Protease</keyword>
<dbReference type="PANTHER" id="PTHR35864:SF1">
    <property type="entry name" value="ZINC METALLOPROTEASE YWHC-RELATED"/>
    <property type="match status" value="1"/>
</dbReference>
<dbReference type="GO" id="GO:0008237">
    <property type="term" value="F:metallopeptidase activity"/>
    <property type="evidence" value="ECO:0007669"/>
    <property type="project" value="UniProtKB-KW"/>
</dbReference>
<evidence type="ECO:0000256" key="1">
    <source>
        <dbReference type="ARBA" id="ARBA00001947"/>
    </source>
</evidence>
<dbReference type="InterPro" id="IPR008915">
    <property type="entry name" value="Peptidase_M50"/>
</dbReference>
<keyword evidence="16" id="KW-1185">Reference proteome</keyword>
<comment type="cofactor">
    <cofactor evidence="1">
        <name>Zn(2+)</name>
        <dbReference type="ChEBI" id="CHEBI:29105"/>
    </cofactor>
</comment>
<keyword evidence="8" id="KW-0378">Hydrolase</keyword>
<dbReference type="GO" id="GO:0005886">
    <property type="term" value="C:plasma membrane"/>
    <property type="evidence" value="ECO:0007669"/>
    <property type="project" value="UniProtKB-SubCell"/>
</dbReference>
<evidence type="ECO:0000256" key="6">
    <source>
        <dbReference type="ARBA" id="ARBA00022692"/>
    </source>
</evidence>
<evidence type="ECO:0000256" key="4">
    <source>
        <dbReference type="ARBA" id="ARBA00022475"/>
    </source>
</evidence>
<sequence length="230" mass="24748">MNETLFQAAALILPLIFAIVFHEVAHGLTARALGDPTAAQMKRLSLNPLRHVDPFGTVILPGLLKLTGLPVFGWAKPVPVVKERLRNPRRDMMIVAAAGPGSNFVLAAIGAVLLGLLLGSYQALQEPSLVARFVALNLVNFITINVFLALFNLLPIPPFDGGHIVEGLLPPRLARKWAGMHSKALLIMILLLVVLPWLSPSLSVVSWLVVPPVEWVIGQYMALAATFAGG</sequence>
<dbReference type="KEGG" id="ngf:FRF71_09950"/>
<evidence type="ECO:0000256" key="10">
    <source>
        <dbReference type="ARBA" id="ARBA00022989"/>
    </source>
</evidence>
<keyword evidence="4" id="KW-1003">Cell membrane</keyword>
<dbReference type="OrthoDB" id="9800627at2"/>
<feature type="domain" description="Peptidase M50" evidence="14">
    <location>
        <begin position="11"/>
        <end position="119"/>
    </location>
</feature>
<dbReference type="Pfam" id="PF02163">
    <property type="entry name" value="Peptidase_M50"/>
    <property type="match status" value="2"/>
</dbReference>
<evidence type="ECO:0000313" key="16">
    <source>
        <dbReference type="Proteomes" id="UP000321172"/>
    </source>
</evidence>
<dbReference type="PANTHER" id="PTHR35864">
    <property type="entry name" value="ZINC METALLOPROTEASE MJ0611-RELATED"/>
    <property type="match status" value="1"/>
</dbReference>
<reference evidence="15 16" key="1">
    <citation type="journal article" date="2013" name="J. Microbiol. Biotechnol.">
        <title>Novosphingobium ginsenosidimutans sp. nov., with the ability to convert ginsenoside.</title>
        <authorList>
            <person name="Kim J.K."/>
            <person name="He D."/>
            <person name="Liu Q.M."/>
            <person name="Park H.Y."/>
            <person name="Jung M.S."/>
            <person name="Yoon M.H."/>
            <person name="Kim S.C."/>
            <person name="Im W.T."/>
        </authorList>
    </citation>
    <scope>NUCLEOTIDE SEQUENCE [LARGE SCALE GENOMIC DNA]</scope>
    <source>
        <strain evidence="15 16">FW-6</strain>
    </source>
</reference>
<evidence type="ECO:0000256" key="8">
    <source>
        <dbReference type="ARBA" id="ARBA00022801"/>
    </source>
</evidence>
<keyword evidence="6 13" id="KW-0812">Transmembrane</keyword>